<reference evidence="1 2" key="1">
    <citation type="journal article" date="2019" name="Commun. Biol.">
        <title>The bagworm genome reveals a unique fibroin gene that provides high tensile strength.</title>
        <authorList>
            <person name="Kono N."/>
            <person name="Nakamura H."/>
            <person name="Ohtoshi R."/>
            <person name="Tomita M."/>
            <person name="Numata K."/>
            <person name="Arakawa K."/>
        </authorList>
    </citation>
    <scope>NUCLEOTIDE SEQUENCE [LARGE SCALE GENOMIC DNA]</scope>
</reference>
<comment type="caution">
    <text evidence="1">The sequence shown here is derived from an EMBL/GenBank/DDBJ whole genome shotgun (WGS) entry which is preliminary data.</text>
</comment>
<organism evidence="1 2">
    <name type="scientific">Eumeta variegata</name>
    <name type="common">Bagworm moth</name>
    <name type="synonym">Eumeta japonica</name>
    <dbReference type="NCBI Taxonomy" id="151549"/>
    <lineage>
        <taxon>Eukaryota</taxon>
        <taxon>Metazoa</taxon>
        <taxon>Ecdysozoa</taxon>
        <taxon>Arthropoda</taxon>
        <taxon>Hexapoda</taxon>
        <taxon>Insecta</taxon>
        <taxon>Pterygota</taxon>
        <taxon>Neoptera</taxon>
        <taxon>Endopterygota</taxon>
        <taxon>Lepidoptera</taxon>
        <taxon>Glossata</taxon>
        <taxon>Ditrysia</taxon>
        <taxon>Tineoidea</taxon>
        <taxon>Psychidae</taxon>
        <taxon>Oiketicinae</taxon>
        <taxon>Eumeta</taxon>
    </lineage>
</organism>
<dbReference type="AlphaFoldDB" id="A0A4C1V877"/>
<sequence length="132" mass="15374">MSHRTREARQNALRLSHSTMIGLPLARMSANVASYYWILCLEILRLRLGFKPSTLVYANRELPRAIIDEDDGGRRFETEFRTKSENAIGIESETNRHREPDWDRHECCARGRPIIVEWERDARHSAGLSLVR</sequence>
<keyword evidence="2" id="KW-1185">Reference proteome</keyword>
<protein>
    <submittedName>
        <fullName evidence="1">Uncharacterized protein</fullName>
    </submittedName>
</protein>
<evidence type="ECO:0000313" key="2">
    <source>
        <dbReference type="Proteomes" id="UP000299102"/>
    </source>
</evidence>
<dbReference type="EMBL" id="BGZK01000281">
    <property type="protein sequence ID" value="GBP33945.1"/>
    <property type="molecule type" value="Genomic_DNA"/>
</dbReference>
<accession>A0A4C1V877</accession>
<proteinExistence type="predicted"/>
<name>A0A4C1V877_EUMVA</name>
<dbReference type="Proteomes" id="UP000299102">
    <property type="component" value="Unassembled WGS sequence"/>
</dbReference>
<gene>
    <name evidence="1" type="ORF">EVAR_23292_1</name>
</gene>
<evidence type="ECO:0000313" key="1">
    <source>
        <dbReference type="EMBL" id="GBP33945.1"/>
    </source>
</evidence>